<accession>J9DXZ3</accession>
<sequence length="202" mass="21685">MKNVQGIIAAIVLVVLGAVLAPIFMPNKAGSNGVCPRGLVEAAARQEIEYLQRGYAKATDLLGITEGDSFNQGRDLYRAVFTPDAQFSVSGEGAPEMNAVGPDAWADIVAQTLGPMGPTQHLTGTQRVSDLDVQISSDCDVTGGSAGLETYVQAWHDMPNGQIWMFMGTYVDDVVYVPGTGWRISKMDLVRTTTETRNKLSD</sequence>
<dbReference type="AlphaFoldDB" id="J9DXZ3"/>
<name>J9DXZ3_9PROT</name>
<dbReference type="Proteomes" id="UP000004836">
    <property type="component" value="Unassembled WGS sequence"/>
</dbReference>
<gene>
    <name evidence="3" type="ORF">IMCC14465_18070</name>
</gene>
<keyword evidence="1" id="KW-1133">Transmembrane helix</keyword>
<proteinExistence type="predicted"/>
<evidence type="ECO:0000313" key="3">
    <source>
        <dbReference type="EMBL" id="EJW20514.1"/>
    </source>
</evidence>
<keyword evidence="4" id="KW-1185">Reference proteome</keyword>
<protein>
    <recommendedName>
        <fullName evidence="2">SnoaL-like domain-containing protein</fullName>
    </recommendedName>
</protein>
<feature type="transmembrane region" description="Helical" evidence="1">
    <location>
        <begin position="7"/>
        <end position="25"/>
    </location>
</feature>
<dbReference type="OrthoDB" id="2860904at2"/>
<dbReference type="STRING" id="1220535.IMCC14465_18070"/>
<keyword evidence="1" id="KW-0812">Transmembrane</keyword>
<dbReference type="SUPFAM" id="SSF54427">
    <property type="entry name" value="NTF2-like"/>
    <property type="match status" value="1"/>
</dbReference>
<comment type="caution">
    <text evidence="3">The sequence shown here is derived from an EMBL/GenBank/DDBJ whole genome shotgun (WGS) entry which is preliminary data.</text>
</comment>
<dbReference type="EMBL" id="ALYF01000010">
    <property type="protein sequence ID" value="EJW20514.1"/>
    <property type="molecule type" value="Genomic_DNA"/>
</dbReference>
<keyword evidence="1" id="KW-0472">Membrane</keyword>
<feature type="domain" description="SnoaL-like" evidence="2">
    <location>
        <begin position="42"/>
        <end position="187"/>
    </location>
</feature>
<evidence type="ECO:0000259" key="2">
    <source>
        <dbReference type="Pfam" id="PF13577"/>
    </source>
</evidence>
<evidence type="ECO:0000256" key="1">
    <source>
        <dbReference type="SAM" id="Phobius"/>
    </source>
</evidence>
<dbReference type="Pfam" id="PF13577">
    <property type="entry name" value="SnoaL_4"/>
    <property type="match status" value="1"/>
</dbReference>
<dbReference type="InterPro" id="IPR032710">
    <property type="entry name" value="NTF2-like_dom_sf"/>
</dbReference>
<dbReference type="InterPro" id="IPR037401">
    <property type="entry name" value="SnoaL-like"/>
</dbReference>
<reference evidence="3 4" key="1">
    <citation type="journal article" date="2012" name="J. Bacteriol.">
        <title>Genome Sequence of Strain IMCC14465, Isolated from the East Sea, Belonging to the PS1 Clade of Alphaproteobacteria.</title>
        <authorList>
            <person name="Yang S.J."/>
            <person name="Kang I."/>
            <person name="Cho J.C."/>
        </authorList>
    </citation>
    <scope>NUCLEOTIDE SEQUENCE [LARGE SCALE GENOMIC DNA]</scope>
    <source>
        <strain evidence="3 4">IMCC14465</strain>
    </source>
</reference>
<dbReference type="Gene3D" id="3.10.450.50">
    <property type="match status" value="1"/>
</dbReference>
<evidence type="ECO:0000313" key="4">
    <source>
        <dbReference type="Proteomes" id="UP000004836"/>
    </source>
</evidence>
<dbReference type="eggNOG" id="ENOG5032XRC">
    <property type="taxonomic scope" value="Bacteria"/>
</dbReference>
<organism evidence="3 4">
    <name type="scientific">alpha proteobacterium IMCC14465</name>
    <dbReference type="NCBI Taxonomy" id="1220535"/>
    <lineage>
        <taxon>Bacteria</taxon>
        <taxon>Pseudomonadati</taxon>
        <taxon>Pseudomonadota</taxon>
        <taxon>Alphaproteobacteria</taxon>
        <taxon>PS1 clade</taxon>
    </lineage>
</organism>